<sequence>MSKQTEAALREGLADGIGFIVGALGGWLLGQQFGLDFVNTPGYGLPQIASLVLIVAGSGLGRWLLRRLLIKP</sequence>
<evidence type="ECO:0000313" key="3">
    <source>
        <dbReference type="Proteomes" id="UP001177769"/>
    </source>
</evidence>
<name>A0AA95SNU7_9BURK</name>
<dbReference type="RefSeq" id="WP_285231200.1">
    <property type="nucleotide sequence ID" value="NZ_CP116346.1"/>
</dbReference>
<gene>
    <name evidence="2" type="ORF">PFX98_14430</name>
</gene>
<accession>A0AA95SNU7</accession>
<feature type="transmembrane region" description="Helical" evidence="1">
    <location>
        <begin position="12"/>
        <end position="30"/>
    </location>
</feature>
<dbReference type="Proteomes" id="UP001177769">
    <property type="component" value="Chromosome"/>
</dbReference>
<evidence type="ECO:0000313" key="2">
    <source>
        <dbReference type="EMBL" id="WIT10131.1"/>
    </source>
</evidence>
<protein>
    <submittedName>
        <fullName evidence="2">Uncharacterized protein</fullName>
    </submittedName>
</protein>
<keyword evidence="1" id="KW-0812">Transmembrane</keyword>
<feature type="transmembrane region" description="Helical" evidence="1">
    <location>
        <begin position="42"/>
        <end position="65"/>
    </location>
</feature>
<keyword evidence="3" id="KW-1185">Reference proteome</keyword>
<dbReference type="AlphaFoldDB" id="A0AA95SNU7"/>
<keyword evidence="1" id="KW-1133">Transmembrane helix</keyword>
<proteinExistence type="predicted"/>
<keyword evidence="1" id="KW-0472">Membrane</keyword>
<organism evidence="2 3">
    <name type="scientific">Paucibacter sediminis</name>
    <dbReference type="NCBI Taxonomy" id="3019553"/>
    <lineage>
        <taxon>Bacteria</taxon>
        <taxon>Pseudomonadati</taxon>
        <taxon>Pseudomonadota</taxon>
        <taxon>Betaproteobacteria</taxon>
        <taxon>Burkholderiales</taxon>
        <taxon>Sphaerotilaceae</taxon>
        <taxon>Roseateles</taxon>
    </lineage>
</organism>
<dbReference type="KEGG" id="pais:PFX98_14430"/>
<evidence type="ECO:0000256" key="1">
    <source>
        <dbReference type="SAM" id="Phobius"/>
    </source>
</evidence>
<dbReference type="EMBL" id="CP116346">
    <property type="protein sequence ID" value="WIT10131.1"/>
    <property type="molecule type" value="Genomic_DNA"/>
</dbReference>
<reference evidence="2" key="1">
    <citation type="submission" date="2023-01" db="EMBL/GenBank/DDBJ databases">
        <title>Whole genome sequence of Paucibacter sp. S2-9 isolated from pond sediment.</title>
        <authorList>
            <person name="Jung J.Y."/>
        </authorList>
    </citation>
    <scope>NUCLEOTIDE SEQUENCE</scope>
    <source>
        <strain evidence="2">S2-9</strain>
    </source>
</reference>